<evidence type="ECO:0000313" key="2">
    <source>
        <dbReference type="EMBL" id="SEJ12739.1"/>
    </source>
</evidence>
<proteinExistence type="predicted"/>
<dbReference type="Proteomes" id="UP000199532">
    <property type="component" value="Unassembled WGS sequence"/>
</dbReference>
<dbReference type="EMBL" id="FNXY01000005">
    <property type="protein sequence ID" value="SEJ12739.1"/>
    <property type="molecule type" value="Genomic_DNA"/>
</dbReference>
<organism evidence="2 3">
    <name type="scientific">Dyadobacter koreensis</name>
    <dbReference type="NCBI Taxonomy" id="408657"/>
    <lineage>
        <taxon>Bacteria</taxon>
        <taxon>Pseudomonadati</taxon>
        <taxon>Bacteroidota</taxon>
        <taxon>Cytophagia</taxon>
        <taxon>Cytophagales</taxon>
        <taxon>Spirosomataceae</taxon>
        <taxon>Dyadobacter</taxon>
    </lineage>
</organism>
<evidence type="ECO:0000313" key="3">
    <source>
        <dbReference type="Proteomes" id="UP000199532"/>
    </source>
</evidence>
<accession>A0A1H6W6X9</accession>
<feature type="transmembrane region" description="Helical" evidence="1">
    <location>
        <begin position="12"/>
        <end position="33"/>
    </location>
</feature>
<protein>
    <submittedName>
        <fullName evidence="2">Uncharacterized protein</fullName>
    </submittedName>
</protein>
<keyword evidence="3" id="KW-1185">Reference proteome</keyword>
<sequence length="66" mass="7502">MKIFLNKKIRNISLVLTVVHALALMYTPGYYWSHNPAEPGFWIAIWSAVSSTVLLNFLFLKFSGKG</sequence>
<keyword evidence="1" id="KW-1133">Transmembrane helix</keyword>
<dbReference type="AlphaFoldDB" id="A0A1H6W6X9"/>
<evidence type="ECO:0000256" key="1">
    <source>
        <dbReference type="SAM" id="Phobius"/>
    </source>
</evidence>
<reference evidence="2 3" key="1">
    <citation type="submission" date="2016-10" db="EMBL/GenBank/DDBJ databases">
        <authorList>
            <person name="de Groot N.N."/>
        </authorList>
    </citation>
    <scope>NUCLEOTIDE SEQUENCE [LARGE SCALE GENOMIC DNA]</scope>
    <source>
        <strain evidence="2 3">DSM 19938</strain>
    </source>
</reference>
<keyword evidence="1" id="KW-0472">Membrane</keyword>
<name>A0A1H6W6X9_9BACT</name>
<keyword evidence="1" id="KW-0812">Transmembrane</keyword>
<feature type="transmembrane region" description="Helical" evidence="1">
    <location>
        <begin position="39"/>
        <end position="60"/>
    </location>
</feature>
<gene>
    <name evidence="2" type="ORF">SAMN04487995_3357</name>
</gene>